<comment type="caution">
    <text evidence="1">The sequence shown here is derived from an EMBL/GenBank/DDBJ whole genome shotgun (WGS) entry which is preliminary data.</text>
</comment>
<organism evidence="1 2">
    <name type="scientific">Streptomyces griseosporeus</name>
    <dbReference type="NCBI Taxonomy" id="1910"/>
    <lineage>
        <taxon>Bacteria</taxon>
        <taxon>Bacillati</taxon>
        <taxon>Actinomycetota</taxon>
        <taxon>Actinomycetes</taxon>
        <taxon>Kitasatosporales</taxon>
        <taxon>Streptomycetaceae</taxon>
        <taxon>Streptomyces</taxon>
    </lineage>
</organism>
<evidence type="ECO:0000313" key="2">
    <source>
        <dbReference type="Proteomes" id="UP001553148"/>
    </source>
</evidence>
<dbReference type="RefSeq" id="WP_275429335.1">
    <property type="nucleotide sequence ID" value="NZ_JBFAUJ010000033.1"/>
</dbReference>
<accession>A0ABV3L0N2</accession>
<proteinExistence type="predicted"/>
<protein>
    <recommendedName>
        <fullName evidence="3">50S ribosomal protein L10</fullName>
    </recommendedName>
</protein>
<dbReference type="Proteomes" id="UP001553148">
    <property type="component" value="Unassembled WGS sequence"/>
</dbReference>
<gene>
    <name evidence="1" type="ORF">AB0470_36805</name>
</gene>
<reference evidence="1 2" key="1">
    <citation type="submission" date="2024-06" db="EMBL/GenBank/DDBJ databases">
        <title>The Natural Products Discovery Center: Release of the First 8490 Sequenced Strains for Exploring Actinobacteria Biosynthetic Diversity.</title>
        <authorList>
            <person name="Kalkreuter E."/>
            <person name="Kautsar S.A."/>
            <person name="Yang D."/>
            <person name="Bader C.D."/>
            <person name="Teijaro C.N."/>
            <person name="Fluegel L."/>
            <person name="Davis C.M."/>
            <person name="Simpson J.R."/>
            <person name="Lauterbach L."/>
            <person name="Steele A.D."/>
            <person name="Gui C."/>
            <person name="Meng S."/>
            <person name="Li G."/>
            <person name="Viehrig K."/>
            <person name="Ye F."/>
            <person name="Su P."/>
            <person name="Kiefer A.F."/>
            <person name="Nichols A."/>
            <person name="Cepeda A.J."/>
            <person name="Yan W."/>
            <person name="Fan B."/>
            <person name="Jiang Y."/>
            <person name="Adhikari A."/>
            <person name="Zheng C.-J."/>
            <person name="Schuster L."/>
            <person name="Cowan T.M."/>
            <person name="Smanski M.J."/>
            <person name="Chevrette M.G."/>
            <person name="De Carvalho L.P.S."/>
            <person name="Shen B."/>
        </authorList>
    </citation>
    <scope>NUCLEOTIDE SEQUENCE [LARGE SCALE GENOMIC DNA]</scope>
    <source>
        <strain evidence="1 2">NPDC052360</strain>
    </source>
</reference>
<name>A0ABV3L0N2_STRGS</name>
<evidence type="ECO:0000313" key="1">
    <source>
        <dbReference type="EMBL" id="MEV8465093.1"/>
    </source>
</evidence>
<keyword evidence="2" id="KW-1185">Reference proteome</keyword>
<evidence type="ECO:0008006" key="3">
    <source>
        <dbReference type="Google" id="ProtNLM"/>
    </source>
</evidence>
<dbReference type="EMBL" id="JBFAUJ010000033">
    <property type="protein sequence ID" value="MEV8465093.1"/>
    <property type="molecule type" value="Genomic_DNA"/>
</dbReference>
<sequence length="42" mass="4517">MAGKREENPAGSSNNLRGDVLRVLGVLKVATVEQIQQIAPRT</sequence>